<dbReference type="EMBL" id="CAJNNW010011014">
    <property type="protein sequence ID" value="CAE8652669.1"/>
    <property type="molecule type" value="Genomic_DNA"/>
</dbReference>
<name>A0A813INP1_POLGL</name>
<proteinExistence type="predicted"/>
<feature type="compositionally biased region" description="Polar residues" evidence="1">
    <location>
        <begin position="612"/>
        <end position="654"/>
    </location>
</feature>
<feature type="region of interest" description="Disordered" evidence="1">
    <location>
        <begin position="511"/>
        <end position="567"/>
    </location>
</feature>
<protein>
    <submittedName>
        <fullName evidence="2">Uncharacterized protein</fullName>
    </submittedName>
</protein>
<feature type="compositionally biased region" description="Basic and acidic residues" evidence="1">
    <location>
        <begin position="386"/>
        <end position="396"/>
    </location>
</feature>
<evidence type="ECO:0000256" key="1">
    <source>
        <dbReference type="SAM" id="MobiDB-lite"/>
    </source>
</evidence>
<evidence type="ECO:0000313" key="3">
    <source>
        <dbReference type="Proteomes" id="UP000626109"/>
    </source>
</evidence>
<feature type="compositionally biased region" description="Basic and acidic residues" evidence="1">
    <location>
        <begin position="512"/>
        <end position="525"/>
    </location>
</feature>
<feature type="compositionally biased region" description="Pro residues" evidence="1">
    <location>
        <begin position="219"/>
        <end position="228"/>
    </location>
</feature>
<feature type="compositionally biased region" description="Basic residues" evidence="1">
    <location>
        <begin position="13"/>
        <end position="24"/>
    </location>
</feature>
<feature type="compositionally biased region" description="Low complexity" evidence="1">
    <location>
        <begin position="192"/>
        <end position="218"/>
    </location>
</feature>
<feature type="compositionally biased region" description="Low complexity" evidence="1">
    <location>
        <begin position="274"/>
        <end position="290"/>
    </location>
</feature>
<dbReference type="Proteomes" id="UP000626109">
    <property type="component" value="Unassembled WGS sequence"/>
</dbReference>
<feature type="compositionally biased region" description="Low complexity" evidence="1">
    <location>
        <begin position="310"/>
        <end position="327"/>
    </location>
</feature>
<feature type="region of interest" description="Disordered" evidence="1">
    <location>
        <begin position="579"/>
        <end position="677"/>
    </location>
</feature>
<dbReference type="AlphaFoldDB" id="A0A813INP1"/>
<organism evidence="2 3">
    <name type="scientific">Polarella glacialis</name>
    <name type="common">Dinoflagellate</name>
    <dbReference type="NCBI Taxonomy" id="89957"/>
    <lineage>
        <taxon>Eukaryota</taxon>
        <taxon>Sar</taxon>
        <taxon>Alveolata</taxon>
        <taxon>Dinophyceae</taxon>
        <taxon>Suessiales</taxon>
        <taxon>Suessiaceae</taxon>
        <taxon>Polarella</taxon>
    </lineage>
</organism>
<feature type="region of interest" description="Disordered" evidence="1">
    <location>
        <begin position="1"/>
        <end position="30"/>
    </location>
</feature>
<feature type="region of interest" description="Disordered" evidence="1">
    <location>
        <begin position="100"/>
        <end position="455"/>
    </location>
</feature>
<feature type="compositionally biased region" description="Polar residues" evidence="1">
    <location>
        <begin position="330"/>
        <end position="342"/>
    </location>
</feature>
<feature type="compositionally biased region" description="Low complexity" evidence="1">
    <location>
        <begin position="100"/>
        <end position="160"/>
    </location>
</feature>
<feature type="compositionally biased region" description="Low complexity" evidence="1">
    <location>
        <begin position="595"/>
        <end position="610"/>
    </location>
</feature>
<accession>A0A813INP1</accession>
<feature type="compositionally biased region" description="Basic and acidic residues" evidence="1">
    <location>
        <begin position="56"/>
        <end position="73"/>
    </location>
</feature>
<feature type="compositionally biased region" description="Low complexity" evidence="1">
    <location>
        <begin position="229"/>
        <end position="257"/>
    </location>
</feature>
<feature type="compositionally biased region" description="Basic and acidic residues" evidence="1">
    <location>
        <begin position="169"/>
        <end position="188"/>
    </location>
</feature>
<reference evidence="2" key="1">
    <citation type="submission" date="2021-02" db="EMBL/GenBank/DDBJ databases">
        <authorList>
            <person name="Dougan E. K."/>
            <person name="Rhodes N."/>
            <person name="Thang M."/>
            <person name="Chan C."/>
        </authorList>
    </citation>
    <scope>NUCLEOTIDE SEQUENCE</scope>
</reference>
<evidence type="ECO:0000313" key="2">
    <source>
        <dbReference type="EMBL" id="CAE8652669.1"/>
    </source>
</evidence>
<comment type="caution">
    <text evidence="2">The sequence shown here is derived from an EMBL/GenBank/DDBJ whole genome shotgun (WGS) entry which is preliminary data.</text>
</comment>
<gene>
    <name evidence="2" type="ORF">PGLA2088_LOCUS9873</name>
</gene>
<feature type="region of interest" description="Disordered" evidence="1">
    <location>
        <begin position="52"/>
        <end position="83"/>
    </location>
</feature>
<feature type="compositionally biased region" description="Acidic residues" evidence="1">
    <location>
        <begin position="526"/>
        <end position="551"/>
    </location>
</feature>
<sequence>MTLAASPALKPHTGGRRAQLKPLRKQPPASGQWLFCGELGVARDKGPLVLPPVAKSVREDRQELSQEDLERQQKGLRRERKELEQARQELQWQQFELKQLREQQQQEQQQREQQQQRLAKQRPPQQKPQGQKQQEQKQPQQRQSERTQPPQQLPQPRQIPSHQPQQTSDPDKKHNNPHIQQEKLKESPRSTQPQPKQLSQPKQPRQPKQQPQSKLPPQLKQPPQPKLPPQLKQQPQPKQQPKQAQALAPSQPSKAAAVVVRGPEAYSKLKKLSPDASPRAAAASPRCDASFPPQPRSETKEEEGQDQEQLKPQQSKQQSQEQHTSEQGLLATSSIDTGTALSVSAEDLLASTSPAEPVEEAKLGPADGRTSAGLSDGGTTTASHGTETRGSRRAPDDEGPSFSRSQEELESSRSHVPGGSDLIPPGSDVAEEIVVKEAPDSGLESGGHEAADIVDEIEEQVEPVAIDANMREVTEHQNSNNSEPTKMADKVEEVIQEEALPDAVAEVEEIEELKVRPEAETQHVEEAEDEIYEESYAEDSFDNESVQEDESLTASPPAESVPVSARSCQVEVFDQSAPDTDFRLDLDGLQSAQDPSVPVSARSAAASRSVELSAQGSVPLSARSVGTASQGSQAQTVESSGPVSARSASASQVEPQAPESLPVTARSGETARSDASC</sequence>